<accession>F8F7L3</accession>
<name>F8F7L3_PAEMK</name>
<dbReference type="Proteomes" id="UP000006620">
    <property type="component" value="Chromosome"/>
</dbReference>
<organism evidence="1 2">
    <name type="scientific">Paenibacillus mucilaginosus (strain KNP414)</name>
    <dbReference type="NCBI Taxonomy" id="1036673"/>
    <lineage>
        <taxon>Bacteria</taxon>
        <taxon>Bacillati</taxon>
        <taxon>Bacillota</taxon>
        <taxon>Bacilli</taxon>
        <taxon>Bacillales</taxon>
        <taxon>Paenibacillaceae</taxon>
        <taxon>Paenibacillus</taxon>
    </lineage>
</organism>
<dbReference type="KEGG" id="pms:KNP414_00908"/>
<evidence type="ECO:0000313" key="1">
    <source>
        <dbReference type="EMBL" id="AEI39498.1"/>
    </source>
</evidence>
<evidence type="ECO:0000313" key="2">
    <source>
        <dbReference type="Proteomes" id="UP000006620"/>
    </source>
</evidence>
<sequence length="39" mass="4447">MKVTGFFGHTQISREIDRGMKIKEVEIEEGNSTKTANTY</sequence>
<dbReference type="EMBL" id="CP002869">
    <property type="protein sequence ID" value="AEI39498.1"/>
    <property type="molecule type" value="Genomic_DNA"/>
</dbReference>
<dbReference type="HOGENOM" id="CLU_3313812_0_0_9"/>
<reference evidence="2" key="1">
    <citation type="submission" date="2011-06" db="EMBL/GenBank/DDBJ databases">
        <title>Complete genome sequence of Paenibacillus mucilaginosus KNP414.</title>
        <authorList>
            <person name="Wang J."/>
            <person name="Hu S."/>
            <person name="Hu X."/>
            <person name="Zhang B."/>
            <person name="Dong D."/>
            <person name="Zhang S."/>
            <person name="Zhao K."/>
            <person name="Wu D."/>
        </authorList>
    </citation>
    <scope>NUCLEOTIDE SEQUENCE [LARGE SCALE GENOMIC DNA]</scope>
    <source>
        <strain evidence="2">KNP414</strain>
    </source>
</reference>
<dbReference type="PATRIC" id="fig|1036673.3.peg.811"/>
<protein>
    <submittedName>
        <fullName evidence="1">Uncharacterized protein</fullName>
    </submittedName>
</protein>
<dbReference type="AlphaFoldDB" id="F8F7L3"/>
<reference evidence="1 2" key="2">
    <citation type="journal article" date="2013" name="Genome Announc.">
        <title>Genome Sequence of Growth-Improving Paenibacillus mucilaginosus Strain KNP414.</title>
        <authorList>
            <person name="Lu J.J."/>
            <person name="Wang J.F."/>
            <person name="Hu X.F."/>
        </authorList>
    </citation>
    <scope>NUCLEOTIDE SEQUENCE [LARGE SCALE GENOMIC DNA]</scope>
    <source>
        <strain evidence="1 2">KNP414</strain>
    </source>
</reference>
<proteinExistence type="predicted"/>
<gene>
    <name evidence="1" type="ordered locus">KNP414_00908</name>
</gene>